<dbReference type="EMBL" id="JAAAHW010007041">
    <property type="protein sequence ID" value="KAF9951895.1"/>
    <property type="molecule type" value="Genomic_DNA"/>
</dbReference>
<evidence type="ECO:0000313" key="3">
    <source>
        <dbReference type="Proteomes" id="UP000749646"/>
    </source>
</evidence>
<comment type="caution">
    <text evidence="2">The sequence shown here is derived from an EMBL/GenBank/DDBJ whole genome shotgun (WGS) entry which is preliminary data.</text>
</comment>
<gene>
    <name evidence="2" type="ORF">BGZ65_005672</name>
</gene>
<keyword evidence="3" id="KW-1185">Reference proteome</keyword>
<feature type="compositionally biased region" description="Polar residues" evidence="1">
    <location>
        <begin position="65"/>
        <end position="87"/>
    </location>
</feature>
<feature type="region of interest" description="Disordered" evidence="1">
    <location>
        <begin position="65"/>
        <end position="119"/>
    </location>
</feature>
<protein>
    <submittedName>
        <fullName evidence="2">Uncharacterized protein</fullName>
    </submittedName>
</protein>
<dbReference type="OrthoDB" id="9999611at2759"/>
<sequence length="155" mass="16536">MQKLPKRPWFYDLASVMCKNWRYDNDGDGDDDGNDDDAKTSFDKAPIGIESEQVKYLGTIVGFTQSRTPPTHTSEALNRSPATTIGNPTVAAESAGQKAQAQTDKKATGARMHTKGVGNTVQGNIQKTVGSVVGIPTLEAKGNADVAKGEVQKNI</sequence>
<dbReference type="Proteomes" id="UP000749646">
    <property type="component" value="Unassembled WGS sequence"/>
</dbReference>
<evidence type="ECO:0000313" key="2">
    <source>
        <dbReference type="EMBL" id="KAF9951895.1"/>
    </source>
</evidence>
<name>A0A9P6IX44_9FUNG</name>
<dbReference type="AlphaFoldDB" id="A0A9P6IX44"/>
<proteinExistence type="predicted"/>
<evidence type="ECO:0000256" key="1">
    <source>
        <dbReference type="SAM" id="MobiDB-lite"/>
    </source>
</evidence>
<reference evidence="2" key="1">
    <citation type="journal article" date="2020" name="Fungal Divers.">
        <title>Resolving the Mortierellaceae phylogeny through synthesis of multi-gene phylogenetics and phylogenomics.</title>
        <authorList>
            <person name="Vandepol N."/>
            <person name="Liber J."/>
            <person name="Desiro A."/>
            <person name="Na H."/>
            <person name="Kennedy M."/>
            <person name="Barry K."/>
            <person name="Grigoriev I.V."/>
            <person name="Miller A.N."/>
            <person name="O'Donnell K."/>
            <person name="Stajich J.E."/>
            <person name="Bonito G."/>
        </authorList>
    </citation>
    <scope>NUCLEOTIDE SEQUENCE</scope>
    <source>
        <strain evidence="2">MES-2147</strain>
    </source>
</reference>
<organism evidence="2 3">
    <name type="scientific">Modicella reniformis</name>
    <dbReference type="NCBI Taxonomy" id="1440133"/>
    <lineage>
        <taxon>Eukaryota</taxon>
        <taxon>Fungi</taxon>
        <taxon>Fungi incertae sedis</taxon>
        <taxon>Mucoromycota</taxon>
        <taxon>Mortierellomycotina</taxon>
        <taxon>Mortierellomycetes</taxon>
        <taxon>Mortierellales</taxon>
        <taxon>Mortierellaceae</taxon>
        <taxon>Modicella</taxon>
    </lineage>
</organism>
<accession>A0A9P6IX44</accession>